<dbReference type="Proteomes" id="UP000007392">
    <property type="component" value="Chromosome"/>
</dbReference>
<accession>I0BE26</accession>
<proteinExistence type="predicted"/>
<dbReference type="AlphaFoldDB" id="I0BE26"/>
<evidence type="ECO:0000313" key="1">
    <source>
        <dbReference type="EMBL" id="AFH60623.1"/>
    </source>
</evidence>
<dbReference type="EMBL" id="CP003422">
    <property type="protein sequence ID" value="AFH60623.1"/>
    <property type="molecule type" value="Genomic_DNA"/>
</dbReference>
<evidence type="ECO:0000313" key="2">
    <source>
        <dbReference type="Proteomes" id="UP000007392"/>
    </source>
</evidence>
<gene>
    <name evidence="1" type="ORF">B2K_07795</name>
</gene>
<name>I0BE26_9BACL</name>
<dbReference type="KEGG" id="pmw:B2K_07795"/>
<protein>
    <submittedName>
        <fullName evidence="1">Uncharacterized protein</fullName>
    </submittedName>
</protein>
<organism evidence="1 2">
    <name type="scientific">Paenibacillus mucilaginosus K02</name>
    <dbReference type="NCBI Taxonomy" id="997761"/>
    <lineage>
        <taxon>Bacteria</taxon>
        <taxon>Bacillati</taxon>
        <taxon>Bacillota</taxon>
        <taxon>Bacilli</taxon>
        <taxon>Bacillales</taxon>
        <taxon>Paenibacillaceae</taxon>
        <taxon>Paenibacillus</taxon>
    </lineage>
</organism>
<reference evidence="1 2" key="1">
    <citation type="submission" date="2013-06" db="EMBL/GenBank/DDBJ databases">
        <title>Complete genome sequence of Paenibacillus mucilaginosus K02.</title>
        <authorList>
            <person name="Xiao B."/>
            <person name="Sun L."/>
            <person name="Xiao L."/>
            <person name="Lian B."/>
        </authorList>
    </citation>
    <scope>NUCLEOTIDE SEQUENCE [LARGE SCALE GENOMIC DNA]</scope>
    <source>
        <strain evidence="1 2">K02</strain>
    </source>
</reference>
<sequence>MPIRRGGTRDPLQSGEWIKVQYGEEDGEMHIQARFVEYQIFME</sequence>
<dbReference type="HOGENOM" id="CLU_3237012_0_0_9"/>